<organism evidence="2 3">
    <name type="scientific">Cylicocyclus nassatus</name>
    <name type="common">Nematode worm</name>
    <dbReference type="NCBI Taxonomy" id="53992"/>
    <lineage>
        <taxon>Eukaryota</taxon>
        <taxon>Metazoa</taxon>
        <taxon>Ecdysozoa</taxon>
        <taxon>Nematoda</taxon>
        <taxon>Chromadorea</taxon>
        <taxon>Rhabditida</taxon>
        <taxon>Rhabditina</taxon>
        <taxon>Rhabditomorpha</taxon>
        <taxon>Strongyloidea</taxon>
        <taxon>Strongylidae</taxon>
        <taxon>Cylicocyclus</taxon>
    </lineage>
</organism>
<evidence type="ECO:0000256" key="1">
    <source>
        <dbReference type="SAM" id="MobiDB-lite"/>
    </source>
</evidence>
<evidence type="ECO:0000313" key="2">
    <source>
        <dbReference type="EMBL" id="CAJ0602021.1"/>
    </source>
</evidence>
<feature type="compositionally biased region" description="Basic residues" evidence="1">
    <location>
        <begin position="20"/>
        <end position="32"/>
    </location>
</feature>
<gene>
    <name evidence="2" type="ORF">CYNAS_LOCUS14004</name>
</gene>
<keyword evidence="3" id="KW-1185">Reference proteome</keyword>
<protein>
    <submittedName>
        <fullName evidence="2">Uncharacterized protein</fullName>
    </submittedName>
</protein>
<dbReference type="AlphaFoldDB" id="A0AA36H1E4"/>
<sequence length="67" mass="7949">MLERKTRQLRAVQQQCSALRPRRLHERSRGAHGTRNGFRNDRELLESHCLVHRLAWSFSNVDHVHGH</sequence>
<name>A0AA36H1E4_CYLNA</name>
<evidence type="ECO:0000313" key="3">
    <source>
        <dbReference type="Proteomes" id="UP001176961"/>
    </source>
</evidence>
<proteinExistence type="predicted"/>
<feature type="region of interest" description="Disordered" evidence="1">
    <location>
        <begin position="13"/>
        <end position="38"/>
    </location>
</feature>
<dbReference type="Proteomes" id="UP001176961">
    <property type="component" value="Unassembled WGS sequence"/>
</dbReference>
<accession>A0AA36H1E4</accession>
<comment type="caution">
    <text evidence="2">The sequence shown here is derived from an EMBL/GenBank/DDBJ whole genome shotgun (WGS) entry which is preliminary data.</text>
</comment>
<dbReference type="EMBL" id="CATQJL010000305">
    <property type="protein sequence ID" value="CAJ0602021.1"/>
    <property type="molecule type" value="Genomic_DNA"/>
</dbReference>
<reference evidence="2" key="1">
    <citation type="submission" date="2023-07" db="EMBL/GenBank/DDBJ databases">
        <authorList>
            <consortium name="CYATHOMIX"/>
        </authorList>
    </citation>
    <scope>NUCLEOTIDE SEQUENCE</scope>
    <source>
        <strain evidence="2">N/A</strain>
    </source>
</reference>